<evidence type="ECO:0000256" key="2">
    <source>
        <dbReference type="ARBA" id="ARBA00022989"/>
    </source>
</evidence>
<keyword evidence="5" id="KW-1185">Reference proteome</keyword>
<gene>
    <name evidence="4" type="ORF">PACLA_8A019698</name>
</gene>
<dbReference type="Gene3D" id="1.20.1560.10">
    <property type="entry name" value="ABC transporter type 1, transmembrane domain"/>
    <property type="match status" value="1"/>
</dbReference>
<organism evidence="4 5">
    <name type="scientific">Paramuricea clavata</name>
    <name type="common">Red gorgonian</name>
    <name type="synonym">Violescent sea-whip</name>
    <dbReference type="NCBI Taxonomy" id="317549"/>
    <lineage>
        <taxon>Eukaryota</taxon>
        <taxon>Metazoa</taxon>
        <taxon>Cnidaria</taxon>
        <taxon>Anthozoa</taxon>
        <taxon>Octocorallia</taxon>
        <taxon>Malacalcyonacea</taxon>
        <taxon>Plexauridae</taxon>
        <taxon>Paramuricea</taxon>
    </lineage>
</organism>
<evidence type="ECO:0000313" key="4">
    <source>
        <dbReference type="EMBL" id="CAB4027589.1"/>
    </source>
</evidence>
<dbReference type="AlphaFoldDB" id="A0A6S7L547"/>
<evidence type="ECO:0000313" key="5">
    <source>
        <dbReference type="Proteomes" id="UP001152795"/>
    </source>
</evidence>
<evidence type="ECO:0000256" key="1">
    <source>
        <dbReference type="ARBA" id="ARBA00022692"/>
    </source>
</evidence>
<dbReference type="EMBL" id="CACRXK020014893">
    <property type="protein sequence ID" value="CAB4027589.1"/>
    <property type="molecule type" value="Genomic_DNA"/>
</dbReference>
<proteinExistence type="predicted"/>
<dbReference type="OrthoDB" id="6500128at2759"/>
<accession>A0A6S7L547</accession>
<comment type="caution">
    <text evidence="4">The sequence shown here is derived from an EMBL/GenBank/DDBJ whole genome shotgun (WGS) entry which is preliminary data.</text>
</comment>
<keyword evidence="3" id="KW-0472">Membrane</keyword>
<name>A0A6S7L547_PARCT</name>
<protein>
    <submittedName>
        <fullName evidence="4">Multidrug resistance 1-like</fullName>
    </submittedName>
</protein>
<dbReference type="GO" id="GO:0005524">
    <property type="term" value="F:ATP binding"/>
    <property type="evidence" value="ECO:0007669"/>
    <property type="project" value="InterPro"/>
</dbReference>
<keyword evidence="1" id="KW-0812">Transmembrane</keyword>
<dbReference type="InterPro" id="IPR036640">
    <property type="entry name" value="ABC1_TM_sf"/>
</dbReference>
<reference evidence="4" key="1">
    <citation type="submission" date="2020-04" db="EMBL/GenBank/DDBJ databases">
        <authorList>
            <person name="Alioto T."/>
            <person name="Alioto T."/>
            <person name="Gomez Garrido J."/>
        </authorList>
    </citation>
    <scope>NUCLEOTIDE SEQUENCE</scope>
    <source>
        <strain evidence="4">A484AB</strain>
    </source>
</reference>
<dbReference type="GO" id="GO:0016020">
    <property type="term" value="C:membrane"/>
    <property type="evidence" value="ECO:0007669"/>
    <property type="project" value="InterPro"/>
</dbReference>
<feature type="non-terminal residue" evidence="4">
    <location>
        <position position="1"/>
    </location>
</feature>
<dbReference type="SUPFAM" id="SSF90123">
    <property type="entry name" value="ABC transporter transmembrane region"/>
    <property type="match status" value="1"/>
</dbReference>
<keyword evidence="2" id="KW-1133">Transmembrane helix</keyword>
<dbReference type="Proteomes" id="UP001152795">
    <property type="component" value="Unassembled WGS sequence"/>
</dbReference>
<sequence length="129" mass="13849">MADEKTPLLSSSGSNKPVEIGFEPKGSSSGSSGRKDAPQVPFGSLFRFVDSTDKALLVLAVMGSCLYGVVSPAQFIVFGSLTDDFVEHTLWILNITNSTEPDLEDSTTTIAYWYIGIAIANFGFAWMGL</sequence>
<evidence type="ECO:0000256" key="3">
    <source>
        <dbReference type="ARBA" id="ARBA00023136"/>
    </source>
</evidence>